<reference evidence="3 4" key="1">
    <citation type="journal article" date="2016" name="Nat. Commun.">
        <title>Thousands of microbial genomes shed light on interconnected biogeochemical processes in an aquifer system.</title>
        <authorList>
            <person name="Anantharaman K."/>
            <person name="Brown C.T."/>
            <person name="Hug L.A."/>
            <person name="Sharon I."/>
            <person name="Castelle C.J."/>
            <person name="Probst A.J."/>
            <person name="Thomas B.C."/>
            <person name="Singh A."/>
            <person name="Wilkins M.J."/>
            <person name="Karaoz U."/>
            <person name="Brodie E.L."/>
            <person name="Williams K.H."/>
            <person name="Hubbard S.S."/>
            <person name="Banfield J.F."/>
        </authorList>
    </citation>
    <scope>NUCLEOTIDE SEQUENCE [LARGE SCALE GENOMIC DNA]</scope>
</reference>
<dbReference type="InterPro" id="IPR025420">
    <property type="entry name" value="DUF4143"/>
</dbReference>
<dbReference type="Pfam" id="PF13635">
    <property type="entry name" value="DUF4143"/>
    <property type="match status" value="1"/>
</dbReference>
<evidence type="ECO:0000259" key="2">
    <source>
        <dbReference type="Pfam" id="PF13635"/>
    </source>
</evidence>
<evidence type="ECO:0008006" key="5">
    <source>
        <dbReference type="Google" id="ProtNLM"/>
    </source>
</evidence>
<dbReference type="EMBL" id="MFJG01000027">
    <property type="protein sequence ID" value="OGG05817.1"/>
    <property type="molecule type" value="Genomic_DNA"/>
</dbReference>
<proteinExistence type="predicted"/>
<protein>
    <recommendedName>
        <fullName evidence="5">AAA+ ATPase domain-containing protein</fullName>
    </recommendedName>
</protein>
<dbReference type="Gene3D" id="3.40.50.300">
    <property type="entry name" value="P-loop containing nucleotide triphosphate hydrolases"/>
    <property type="match status" value="1"/>
</dbReference>
<feature type="domain" description="AAA" evidence="1">
    <location>
        <begin position="34"/>
        <end position="163"/>
    </location>
</feature>
<name>A0A1F5Z0W0_9BACT</name>
<dbReference type="Proteomes" id="UP000178681">
    <property type="component" value="Unassembled WGS sequence"/>
</dbReference>
<evidence type="ECO:0000313" key="4">
    <source>
        <dbReference type="Proteomes" id="UP000178681"/>
    </source>
</evidence>
<sequence>MKISSADQVSRLIKSPFINRSVHALLLSHITDSHEVTVLYGPRQVGKSQEIYQCIQTLLRNTDLDLFLYNLDVIPDEFESPDAFLATIMAQKTKPASKTYVFLDEAQRLENIGLFVKYIYDQNKNIKFVLTGSASLEIKAKIKEPLTGRKQEFFLSPLTLKEIVNFRGLNPENISSSFPLLETILEDYLLFGGYPEVVSLETKGLKAAKIAEIAESYTLRDISAFFNFDSTKTIQLVARFLAESVGNILSKENISKIGSISKYQTEKALEALEKSFIIRLVPPLAKTPSKELIHRPKIYFQDLGIRNAVLNKLDPSLILADKGQLFENAIATELLSTLGSNALKFWRTTNQTEVDFIIVRPNGKADAIETKYHLENRKSLPKNLQSLKKQYPDLIENIEVISSSNYWKLF</sequence>
<comment type="caution">
    <text evidence="3">The sequence shown here is derived from an EMBL/GenBank/DDBJ whole genome shotgun (WGS) entry which is preliminary data.</text>
</comment>
<dbReference type="InterPro" id="IPR027417">
    <property type="entry name" value="P-loop_NTPase"/>
</dbReference>
<dbReference type="InterPro" id="IPR041682">
    <property type="entry name" value="AAA_14"/>
</dbReference>
<dbReference type="STRING" id="1798377.A2872_03035"/>
<organism evidence="3 4">
    <name type="scientific">Candidatus Gottesmanbacteria bacterium RIFCSPHIGHO2_01_FULL_42_12</name>
    <dbReference type="NCBI Taxonomy" id="1798377"/>
    <lineage>
        <taxon>Bacteria</taxon>
        <taxon>Candidatus Gottesmaniibacteriota</taxon>
    </lineage>
</organism>
<evidence type="ECO:0000313" key="3">
    <source>
        <dbReference type="EMBL" id="OGG05817.1"/>
    </source>
</evidence>
<feature type="domain" description="DUF4143" evidence="2">
    <location>
        <begin position="220"/>
        <end position="372"/>
    </location>
</feature>
<dbReference type="PANTHER" id="PTHR43566">
    <property type="entry name" value="CONSERVED PROTEIN"/>
    <property type="match status" value="1"/>
</dbReference>
<accession>A0A1F5Z0W0</accession>
<dbReference type="PANTHER" id="PTHR43566:SF1">
    <property type="entry name" value="AAA+ ATPASE DOMAIN-CONTAINING PROTEIN"/>
    <property type="match status" value="1"/>
</dbReference>
<gene>
    <name evidence="3" type="ORF">A2872_03035</name>
</gene>
<dbReference type="SUPFAM" id="SSF52540">
    <property type="entry name" value="P-loop containing nucleoside triphosphate hydrolases"/>
    <property type="match status" value="1"/>
</dbReference>
<evidence type="ECO:0000259" key="1">
    <source>
        <dbReference type="Pfam" id="PF13173"/>
    </source>
</evidence>
<dbReference type="AlphaFoldDB" id="A0A1F5Z0W0"/>
<dbReference type="Pfam" id="PF13173">
    <property type="entry name" value="AAA_14"/>
    <property type="match status" value="1"/>
</dbReference>